<organism evidence="13">
    <name type="scientific">Palpitomonas bilix</name>
    <dbReference type="NCBI Taxonomy" id="652834"/>
    <lineage>
        <taxon>Eukaryota</taxon>
        <taxon>Eukaryota incertae sedis</taxon>
    </lineage>
</organism>
<dbReference type="Pfam" id="PF10498">
    <property type="entry name" value="IFT57"/>
    <property type="match status" value="1"/>
</dbReference>
<evidence type="ECO:0000256" key="7">
    <source>
        <dbReference type="ARBA" id="ARBA00047899"/>
    </source>
</evidence>
<dbReference type="Gene3D" id="1.10.510.10">
    <property type="entry name" value="Transferase(Phosphotransferase) domain 1"/>
    <property type="match status" value="1"/>
</dbReference>
<evidence type="ECO:0000256" key="9">
    <source>
        <dbReference type="PROSITE-ProRule" id="PRU10141"/>
    </source>
</evidence>
<dbReference type="GO" id="GO:0005524">
    <property type="term" value="F:ATP binding"/>
    <property type="evidence" value="ECO:0007669"/>
    <property type="project" value="UniProtKB-UniRule"/>
</dbReference>
<dbReference type="InterPro" id="IPR019530">
    <property type="entry name" value="Intra-flagellar_transport_57"/>
</dbReference>
<dbReference type="GO" id="GO:0004674">
    <property type="term" value="F:protein serine/threonine kinase activity"/>
    <property type="evidence" value="ECO:0007669"/>
    <property type="project" value="UniProtKB-KW"/>
</dbReference>
<dbReference type="InterPro" id="IPR017441">
    <property type="entry name" value="Protein_kinase_ATP_BS"/>
</dbReference>
<keyword evidence="2" id="KW-0723">Serine/threonine-protein kinase</keyword>
<comment type="catalytic activity">
    <reaction evidence="7">
        <text>L-threonyl-[protein] + ATP = O-phospho-L-threonyl-[protein] + ADP + H(+)</text>
        <dbReference type="Rhea" id="RHEA:46608"/>
        <dbReference type="Rhea" id="RHEA-COMP:11060"/>
        <dbReference type="Rhea" id="RHEA-COMP:11605"/>
        <dbReference type="ChEBI" id="CHEBI:15378"/>
        <dbReference type="ChEBI" id="CHEBI:30013"/>
        <dbReference type="ChEBI" id="CHEBI:30616"/>
        <dbReference type="ChEBI" id="CHEBI:61977"/>
        <dbReference type="ChEBI" id="CHEBI:456216"/>
        <dbReference type="EC" id="2.7.11.1"/>
    </reaction>
</comment>
<keyword evidence="5" id="KW-0418">Kinase</keyword>
<dbReference type="InterPro" id="IPR008271">
    <property type="entry name" value="Ser/Thr_kinase_AS"/>
</dbReference>
<evidence type="ECO:0000259" key="12">
    <source>
        <dbReference type="PROSITE" id="PS50011"/>
    </source>
</evidence>
<feature type="binding site" evidence="9">
    <location>
        <position position="49"/>
    </location>
    <ligand>
        <name>ATP</name>
        <dbReference type="ChEBI" id="CHEBI:30616"/>
    </ligand>
</feature>
<protein>
    <recommendedName>
        <fullName evidence="1">non-specific serine/threonine protein kinase</fullName>
        <ecNumber evidence="1">2.7.11.1</ecNumber>
    </recommendedName>
</protein>
<accession>A0A7S3GJ37</accession>
<comment type="catalytic activity">
    <reaction evidence="8">
        <text>L-seryl-[protein] + ATP = O-phospho-L-seryl-[protein] + ADP + H(+)</text>
        <dbReference type="Rhea" id="RHEA:17989"/>
        <dbReference type="Rhea" id="RHEA-COMP:9863"/>
        <dbReference type="Rhea" id="RHEA-COMP:11604"/>
        <dbReference type="ChEBI" id="CHEBI:15378"/>
        <dbReference type="ChEBI" id="CHEBI:29999"/>
        <dbReference type="ChEBI" id="CHEBI:30616"/>
        <dbReference type="ChEBI" id="CHEBI:83421"/>
        <dbReference type="ChEBI" id="CHEBI:456216"/>
        <dbReference type="EC" id="2.7.11.1"/>
    </reaction>
</comment>
<evidence type="ECO:0000256" key="1">
    <source>
        <dbReference type="ARBA" id="ARBA00012513"/>
    </source>
</evidence>
<feature type="region of interest" description="Disordered" evidence="11">
    <location>
        <begin position="415"/>
        <end position="448"/>
    </location>
</feature>
<dbReference type="PROSITE" id="PS00107">
    <property type="entry name" value="PROTEIN_KINASE_ATP"/>
    <property type="match status" value="1"/>
</dbReference>
<gene>
    <name evidence="13" type="ORF">PBIL07802_LOCUS30093</name>
</gene>
<evidence type="ECO:0000256" key="6">
    <source>
        <dbReference type="ARBA" id="ARBA00022840"/>
    </source>
</evidence>
<evidence type="ECO:0000256" key="2">
    <source>
        <dbReference type="ARBA" id="ARBA00022527"/>
    </source>
</evidence>
<dbReference type="InterPro" id="IPR051131">
    <property type="entry name" value="NEK_Ser/Thr_kinase_NIMA"/>
</dbReference>
<feature type="region of interest" description="Disordered" evidence="11">
    <location>
        <begin position="674"/>
        <end position="697"/>
    </location>
</feature>
<proteinExistence type="predicted"/>
<dbReference type="SMART" id="SM00220">
    <property type="entry name" value="S_TKc"/>
    <property type="match status" value="1"/>
</dbReference>
<feature type="compositionally biased region" description="Acidic residues" evidence="11">
    <location>
        <begin position="420"/>
        <end position="437"/>
    </location>
</feature>
<evidence type="ECO:0000313" key="13">
    <source>
        <dbReference type="EMBL" id="CAE0267747.1"/>
    </source>
</evidence>
<evidence type="ECO:0000256" key="4">
    <source>
        <dbReference type="ARBA" id="ARBA00022741"/>
    </source>
</evidence>
<dbReference type="EMBL" id="HBIB01045860">
    <property type="protein sequence ID" value="CAE0267747.1"/>
    <property type="molecule type" value="Transcribed_RNA"/>
</dbReference>
<keyword evidence="6 9" id="KW-0067">ATP-binding</keyword>
<dbReference type="EC" id="2.7.11.1" evidence="1"/>
<dbReference type="PANTHER" id="PTHR44899">
    <property type="entry name" value="CAMK FAMILY PROTEIN KINASE"/>
    <property type="match status" value="1"/>
</dbReference>
<keyword evidence="4 9" id="KW-0547">Nucleotide-binding</keyword>
<evidence type="ECO:0000256" key="10">
    <source>
        <dbReference type="SAM" id="Coils"/>
    </source>
</evidence>
<feature type="domain" description="Protein kinase" evidence="12">
    <location>
        <begin position="20"/>
        <end position="290"/>
    </location>
</feature>
<keyword evidence="10" id="KW-0175">Coiled coil</keyword>
<dbReference type="Pfam" id="PF00069">
    <property type="entry name" value="Pkinase"/>
    <property type="match status" value="1"/>
</dbReference>
<dbReference type="InterPro" id="IPR000719">
    <property type="entry name" value="Prot_kinase_dom"/>
</dbReference>
<keyword evidence="3" id="KW-0808">Transferase</keyword>
<dbReference type="InterPro" id="IPR011009">
    <property type="entry name" value="Kinase-like_dom_sf"/>
</dbReference>
<evidence type="ECO:0000256" key="5">
    <source>
        <dbReference type="ARBA" id="ARBA00022777"/>
    </source>
</evidence>
<dbReference type="AlphaFoldDB" id="A0A7S3GJ37"/>
<feature type="coiled-coil region" evidence="10">
    <location>
        <begin position="600"/>
        <end position="627"/>
    </location>
</feature>
<dbReference type="PROSITE" id="PS50011">
    <property type="entry name" value="PROTEIN_KINASE_DOM"/>
    <property type="match status" value="1"/>
</dbReference>
<dbReference type="PANTHER" id="PTHR44899:SF3">
    <property type="entry name" value="SERINE_THREONINE-PROTEIN KINASE NEK1"/>
    <property type="match status" value="1"/>
</dbReference>
<dbReference type="PROSITE" id="PS00108">
    <property type="entry name" value="PROTEIN_KINASE_ST"/>
    <property type="match status" value="1"/>
</dbReference>
<sequence>MPKEVIEGELLTSETKLDDYDVSKQIGKGKFSVVFRAKRKSDGETVALKKIQIYDMMDSKSRKKTLREVQLLKSVAHHNHLIRYLDSFLENNDLYIIFEWAECGDLRTFLRKQKQPLDESTIWSFFSQMADAVRHIHSHRVMHRDIKPANIFMASPHTLKLGDLGLGRLFSDETQEAFSKVGTPLYMSPEVLQGAGYDFQSDVWSLGCLLYEFAALRSPFGGNNENLYAIFKKIHECKYEDLPATYSKELRDLAYSMIQTNPKDRPDIETVAKLADDMCKRQRGNPHATLLVDLIIDKLKLLDYEVEFCREAGVKPLDKLKLVQKYPNTSSQFRYVSLLCHWLLAVSQKSVFLAVEVDTDAKKAASNIISSTLSMGYEGTVSSSNLQHGYGEAVVNVLDFLTARALEANDFSLEDPTYGQEEDVGEEGEEMLGEEEEGLSRESASGTWSMDGAFDDDSGIESDGEDLEGAVLATTRGGRTGATWYMEPSIPGDLWKEETKEIASELSQLTRGYAAILNGEKREQGGMGSLSHVRSLKRQVVWLKSTFDSVHEKLVRVHKDIQDDIAKVEVREKHISESFSEYADQMKQQSETLAGRTSEYDAVAETVQSLSNELQELVDNIHAINDSIEDKQAGAQDSKPLLKIRGALKKLKEEIRMMTLKNGVVMEELSAARLRSHRQPDISHQVAEEGAESDDDE</sequence>
<name>A0A7S3GJ37_9EUKA</name>
<evidence type="ECO:0000256" key="8">
    <source>
        <dbReference type="ARBA" id="ARBA00048679"/>
    </source>
</evidence>
<evidence type="ECO:0000256" key="11">
    <source>
        <dbReference type="SAM" id="MobiDB-lite"/>
    </source>
</evidence>
<reference evidence="13" key="1">
    <citation type="submission" date="2021-01" db="EMBL/GenBank/DDBJ databases">
        <authorList>
            <person name="Corre E."/>
            <person name="Pelletier E."/>
            <person name="Niang G."/>
            <person name="Scheremetjew M."/>
            <person name="Finn R."/>
            <person name="Kale V."/>
            <person name="Holt S."/>
            <person name="Cochrane G."/>
            <person name="Meng A."/>
            <person name="Brown T."/>
            <person name="Cohen L."/>
        </authorList>
    </citation>
    <scope>NUCLEOTIDE SEQUENCE</scope>
    <source>
        <strain evidence="13">NIES-2562</strain>
    </source>
</reference>
<dbReference type="SUPFAM" id="SSF56112">
    <property type="entry name" value="Protein kinase-like (PK-like)"/>
    <property type="match status" value="1"/>
</dbReference>
<evidence type="ECO:0000256" key="3">
    <source>
        <dbReference type="ARBA" id="ARBA00022679"/>
    </source>
</evidence>